<evidence type="ECO:0000256" key="5">
    <source>
        <dbReference type="ARBA" id="ARBA00022801"/>
    </source>
</evidence>
<evidence type="ECO:0000256" key="7">
    <source>
        <dbReference type="ARBA" id="ARBA00022840"/>
    </source>
</evidence>
<evidence type="ECO:0000256" key="3">
    <source>
        <dbReference type="ARBA" id="ARBA00022722"/>
    </source>
</evidence>
<evidence type="ECO:0000313" key="11">
    <source>
        <dbReference type="EMBL" id="RHF37365.1"/>
    </source>
</evidence>
<evidence type="ECO:0000313" key="12">
    <source>
        <dbReference type="Proteomes" id="UP000283983"/>
    </source>
</evidence>
<dbReference type="GO" id="GO:0006310">
    <property type="term" value="P:DNA recombination"/>
    <property type="evidence" value="ECO:0007669"/>
    <property type="project" value="InterPro"/>
</dbReference>
<dbReference type="SUPFAM" id="SSF52540">
    <property type="entry name" value="P-loop containing nucleoside triphosphate hydrolases"/>
    <property type="match status" value="1"/>
</dbReference>
<dbReference type="InterPro" id="IPR004610">
    <property type="entry name" value="RecJ"/>
</dbReference>
<dbReference type="SMART" id="SM00490">
    <property type="entry name" value="HELICc"/>
    <property type="match status" value="1"/>
</dbReference>
<sequence length="1114" mass="119913">MASLSTTHRWCIAPNNPELEERLASALGVAPLVARIMVAHGIGGVEEGRLFLTPSLERDWADPLIIPGMAEVAARVERAVRDGEVIAVFGDFDVDGITSTCLLTEALRQLGACVHPFIPHRFEEGYGLTAQALDRVVEACEPSLVITVDNGIAARDEVVALAGRGIDIVVTDHHEPSDLVPVGIPVTDPKMVDESPSRELAGAGVALKLVQILGERLGQPQLWRSYTEVAALGTVSDMMCLTPENRALVADGIAHMRATARPGYIALAAITRTDLSTITADALSFSLIPRLNAAGRMADPTLALDLLLARDAVEAGRLAAALEEINQQRRAIEAELTGQAEELAERTYDGGRAIVVGGEGWHEGVKGIVASRLVNRYHVPALLFSIEDGVARGSGRSVGSVNLFEAVEKCSDLLIRFGGHAGAVGVTCAVENLDALRDRLNAVLADLPAEDFEDRGEIAATVGLDELDIETIRQIGMLEPFGQGNRVPLLAARGVTMCDRAVVGKTGDHMRFIATDGAASVPAIMFRAPEVEQLVNCDTVVDLVFEAVAECWQGRVKPKLMVKDILCRSCEEPVSADEALVRVGERAGEGDRASKPACVRPCAVPVDADRRAALARLPYEQLTRSLIHTFIGPAEPHRAQMEALDALKERRGVLAVMGTGRGKSLIFHVHAVREAILNGSASIFVYPLRALVTDQAYHLQETLASLGVRVGVLTGDTPTAARDRAFSLLGGGKLDIVLTTPEFLSIHRARFAASRRIGFVVVDEAHHVAGAKGGDRTAYLDMPQILHDLLDPTVLAVTATASAEVTAEICRLLPVDSQVVDAAVRENLELDDGRDLSSRENRLVSIVATGQKSVVYVNSRDQAQALCRTLRRRVPELGARIAFYHAGLTRPERASVEAAFRDGELACIVSTSAFGEGVNIPDIRHVVLYHMPFGDIEFNQMSGRAGRDGAPASIHLLYSGRDARINERLLDAAAPDRRELVTLYRALQTMWRRHRGGAPTGPLPASDLDIAQMCLAVDARTPVDERAVPSGLAIFEELGFAHVAGDDDVRAIEMVENPGHVDLNRSILYLEGLHARREFSAFRDWALSASAHDMLTRINRPITPQVHEGGAVNG</sequence>
<keyword evidence="3" id="KW-0540">Nuclease</keyword>
<dbReference type="InterPro" id="IPR014001">
    <property type="entry name" value="Helicase_ATP-bd"/>
</dbReference>
<dbReference type="InterPro" id="IPR027417">
    <property type="entry name" value="P-loop_NTPase"/>
</dbReference>
<name>A0A414NEQ1_9ACTN</name>
<keyword evidence="8" id="KW-0175">Coiled coil</keyword>
<evidence type="ECO:0000259" key="9">
    <source>
        <dbReference type="PROSITE" id="PS51192"/>
    </source>
</evidence>
<dbReference type="Gene3D" id="3.90.1640.30">
    <property type="match status" value="1"/>
</dbReference>
<dbReference type="Pfam" id="PF02272">
    <property type="entry name" value="DHHA1"/>
    <property type="match status" value="1"/>
</dbReference>
<dbReference type="EMBL" id="QSLJ01000002">
    <property type="protein sequence ID" value="RHF37365.1"/>
    <property type="molecule type" value="Genomic_DNA"/>
</dbReference>
<dbReference type="InterPro" id="IPR041122">
    <property type="entry name" value="RecJ_OB"/>
</dbReference>
<feature type="domain" description="Helicase C-terminal" evidence="10">
    <location>
        <begin position="839"/>
        <end position="988"/>
    </location>
</feature>
<dbReference type="Pfam" id="PF01368">
    <property type="entry name" value="DHH"/>
    <property type="match status" value="1"/>
</dbReference>
<keyword evidence="4" id="KW-0547">Nucleotide-binding</keyword>
<dbReference type="Gene3D" id="3.40.50.300">
    <property type="entry name" value="P-loop containing nucleotide triphosphate hydrolases"/>
    <property type="match status" value="2"/>
</dbReference>
<feature type="coiled-coil region" evidence="8">
    <location>
        <begin position="315"/>
        <end position="342"/>
    </location>
</feature>
<evidence type="ECO:0000256" key="8">
    <source>
        <dbReference type="SAM" id="Coils"/>
    </source>
</evidence>
<dbReference type="Pfam" id="PF17768">
    <property type="entry name" value="RecJ_OB"/>
    <property type="match status" value="1"/>
</dbReference>
<dbReference type="InterPro" id="IPR038763">
    <property type="entry name" value="DHH_sf"/>
</dbReference>
<feature type="domain" description="Helicase ATP-binding" evidence="9">
    <location>
        <begin position="644"/>
        <end position="819"/>
    </location>
</feature>
<comment type="caution">
    <text evidence="11">The sequence shown here is derived from an EMBL/GenBank/DDBJ whole genome shotgun (WGS) entry which is preliminary data.</text>
</comment>
<dbReference type="GO" id="GO:0005524">
    <property type="term" value="F:ATP binding"/>
    <property type="evidence" value="ECO:0007669"/>
    <property type="project" value="UniProtKB-KW"/>
</dbReference>
<dbReference type="InterPro" id="IPR001650">
    <property type="entry name" value="Helicase_C-like"/>
</dbReference>
<dbReference type="InterPro" id="IPR011545">
    <property type="entry name" value="DEAD/DEAH_box_helicase_dom"/>
</dbReference>
<keyword evidence="7" id="KW-0067">ATP-binding</keyword>
<comment type="similarity">
    <text evidence="1">Belongs to the RecJ family.</text>
</comment>
<dbReference type="GO" id="GO:0003676">
    <property type="term" value="F:nucleic acid binding"/>
    <property type="evidence" value="ECO:0007669"/>
    <property type="project" value="InterPro"/>
</dbReference>
<keyword evidence="12" id="KW-1185">Reference proteome</keyword>
<dbReference type="AlphaFoldDB" id="A0A414NEQ1"/>
<dbReference type="InterPro" id="IPR001667">
    <property type="entry name" value="DDH_dom"/>
</dbReference>
<dbReference type="SUPFAM" id="SSF64182">
    <property type="entry name" value="DHH phosphoesterases"/>
    <property type="match status" value="1"/>
</dbReference>
<dbReference type="Proteomes" id="UP000283983">
    <property type="component" value="Unassembled WGS sequence"/>
</dbReference>
<dbReference type="NCBIfam" id="TIGR00644">
    <property type="entry name" value="recJ"/>
    <property type="match status" value="1"/>
</dbReference>
<evidence type="ECO:0000256" key="4">
    <source>
        <dbReference type="ARBA" id="ARBA00022741"/>
    </source>
</evidence>
<evidence type="ECO:0000256" key="2">
    <source>
        <dbReference type="ARBA" id="ARBA00019841"/>
    </source>
</evidence>
<dbReference type="PROSITE" id="PS51192">
    <property type="entry name" value="HELICASE_ATP_BIND_1"/>
    <property type="match status" value="1"/>
</dbReference>
<protein>
    <recommendedName>
        <fullName evidence="2">Single-stranded-DNA-specific exonuclease RecJ</fullName>
    </recommendedName>
</protein>
<dbReference type="InParanoid" id="A0A414NEQ1"/>
<dbReference type="InterPro" id="IPR003156">
    <property type="entry name" value="DHHA1_dom"/>
</dbReference>
<dbReference type="InterPro" id="IPR051673">
    <property type="entry name" value="SSDNA_exonuclease_RecJ"/>
</dbReference>
<dbReference type="GO" id="GO:0006281">
    <property type="term" value="P:DNA repair"/>
    <property type="evidence" value="ECO:0007669"/>
    <property type="project" value="InterPro"/>
</dbReference>
<dbReference type="Pfam" id="PF00270">
    <property type="entry name" value="DEAD"/>
    <property type="match status" value="1"/>
</dbReference>
<accession>A0A414NEQ1</accession>
<dbReference type="SMART" id="SM00487">
    <property type="entry name" value="DEXDc"/>
    <property type="match status" value="1"/>
</dbReference>
<dbReference type="Pfam" id="PF00271">
    <property type="entry name" value="Helicase_C"/>
    <property type="match status" value="1"/>
</dbReference>
<dbReference type="Gene3D" id="3.10.310.30">
    <property type="match status" value="1"/>
</dbReference>
<dbReference type="PROSITE" id="PS51194">
    <property type="entry name" value="HELICASE_CTER"/>
    <property type="match status" value="1"/>
</dbReference>
<gene>
    <name evidence="11" type="primary">recJ</name>
    <name evidence="11" type="ORF">DW682_07110</name>
</gene>
<evidence type="ECO:0000256" key="6">
    <source>
        <dbReference type="ARBA" id="ARBA00022839"/>
    </source>
</evidence>
<dbReference type="PANTHER" id="PTHR30255:SF2">
    <property type="entry name" value="SINGLE-STRANDED-DNA-SPECIFIC EXONUCLEASE RECJ"/>
    <property type="match status" value="1"/>
</dbReference>
<reference evidence="11 12" key="1">
    <citation type="submission" date="2018-08" db="EMBL/GenBank/DDBJ databases">
        <title>A genome reference for cultivated species of the human gut microbiota.</title>
        <authorList>
            <person name="Zou Y."/>
            <person name="Xue W."/>
            <person name="Luo G."/>
        </authorList>
    </citation>
    <scope>NUCLEOTIDE SEQUENCE [LARGE SCALE GENOMIC DNA]</scope>
    <source>
        <strain evidence="11 12">AM25-33</strain>
    </source>
</reference>
<dbReference type="PANTHER" id="PTHR30255">
    <property type="entry name" value="SINGLE-STRANDED-DNA-SPECIFIC EXONUCLEASE RECJ"/>
    <property type="match status" value="1"/>
</dbReference>
<keyword evidence="5" id="KW-0378">Hydrolase</keyword>
<proteinExistence type="inferred from homology"/>
<evidence type="ECO:0000259" key="10">
    <source>
        <dbReference type="PROSITE" id="PS51194"/>
    </source>
</evidence>
<organism evidence="11 12">
    <name type="scientific">Collinsella intestinalis</name>
    <dbReference type="NCBI Taxonomy" id="147207"/>
    <lineage>
        <taxon>Bacteria</taxon>
        <taxon>Bacillati</taxon>
        <taxon>Actinomycetota</taxon>
        <taxon>Coriobacteriia</taxon>
        <taxon>Coriobacteriales</taxon>
        <taxon>Coriobacteriaceae</taxon>
        <taxon>Collinsella</taxon>
    </lineage>
</organism>
<keyword evidence="6 11" id="KW-0269">Exonuclease</keyword>
<dbReference type="GO" id="GO:0008409">
    <property type="term" value="F:5'-3' exonuclease activity"/>
    <property type="evidence" value="ECO:0007669"/>
    <property type="project" value="InterPro"/>
</dbReference>
<evidence type="ECO:0000256" key="1">
    <source>
        <dbReference type="ARBA" id="ARBA00005915"/>
    </source>
</evidence>
<dbReference type="RefSeq" id="WP_118104546.1">
    <property type="nucleotide sequence ID" value="NZ_CABJEU010000002.1"/>
</dbReference>